<dbReference type="Pfam" id="PF09454">
    <property type="entry name" value="Vps23_core"/>
    <property type="match status" value="1"/>
</dbReference>
<dbReference type="GO" id="GO:0072666">
    <property type="term" value="P:establishment of protein localization to vacuole"/>
    <property type="evidence" value="ECO:0007669"/>
    <property type="project" value="UniProtKB-ARBA"/>
</dbReference>
<dbReference type="GO" id="GO:0006886">
    <property type="term" value="P:intracellular protein transport"/>
    <property type="evidence" value="ECO:0007669"/>
    <property type="project" value="UniProtKB-ARBA"/>
</dbReference>
<proteinExistence type="inferred from homology"/>
<dbReference type="InterPro" id="IPR037202">
    <property type="entry name" value="ESCRT_assembly_dom"/>
</dbReference>
<evidence type="ECO:0000256" key="2">
    <source>
        <dbReference type="ARBA" id="ARBA00009594"/>
    </source>
</evidence>
<dbReference type="PANTHER" id="PTHR23306">
    <property type="entry name" value="TUMOR SUSCEPTIBILITY GENE 101 PROTEIN-RELATED"/>
    <property type="match status" value="1"/>
</dbReference>
<evidence type="ECO:0000256" key="3">
    <source>
        <dbReference type="ARBA" id="ARBA00022448"/>
    </source>
</evidence>
<evidence type="ECO:0000256" key="7">
    <source>
        <dbReference type="PROSITE-ProRule" id="PRU00644"/>
    </source>
</evidence>
<protein>
    <recommendedName>
        <fullName evidence="13">UEV domain-containing protein</fullName>
    </recommendedName>
</protein>
<name>A0A0L6VLQ3_9BASI</name>
<dbReference type="GO" id="GO:0043162">
    <property type="term" value="P:ubiquitin-dependent protein catabolic process via the multivesicular body sorting pathway"/>
    <property type="evidence" value="ECO:0007669"/>
    <property type="project" value="UniProtKB-ARBA"/>
</dbReference>
<dbReference type="SUPFAM" id="SSF140111">
    <property type="entry name" value="Endosomal sorting complex assembly domain"/>
    <property type="match status" value="1"/>
</dbReference>
<dbReference type="STRING" id="27349.A0A0L6VLQ3"/>
<keyword evidence="12" id="KW-1185">Reference proteome</keyword>
<dbReference type="GO" id="GO:0043130">
    <property type="term" value="F:ubiquitin binding"/>
    <property type="evidence" value="ECO:0007669"/>
    <property type="project" value="TreeGrafter"/>
</dbReference>
<dbReference type="OrthoDB" id="306304at2759"/>
<dbReference type="PROSITE" id="PS51322">
    <property type="entry name" value="UEV"/>
    <property type="match status" value="1"/>
</dbReference>
<dbReference type="Proteomes" id="UP000037035">
    <property type="component" value="Unassembled WGS sequence"/>
</dbReference>
<feature type="compositionally biased region" description="Pro residues" evidence="8">
    <location>
        <begin position="204"/>
        <end position="213"/>
    </location>
</feature>
<dbReference type="AlphaFoldDB" id="A0A0L6VLQ3"/>
<evidence type="ECO:0000259" key="9">
    <source>
        <dbReference type="PROSITE" id="PS51312"/>
    </source>
</evidence>
<sequence length="390" mass="44579">MLKWLTQALLPYPHKELALNHIQVALHQFTTLSPKTESFTFDDGRTTLLLALSGTIPVVYRALRYNLPIAIWFPFNYPFEPPIIYLTPTNDMIIKTSNNVDPNGKCLVNYLNLWQSKPEACSLIQLLQSLQDIFSNDPPLYSKPKQQAPPYSSSPPPPPPPPPTEKYPPPLPPKLETSESSTQQPNQNLLDDDPPDLTERNNLIPPPPRPPNPELLSLRQTLHHKLQNEIYRLKTSLHKEQQQLDILETDLLKGEPAIRDEIARLDAVNLVCLNVADRYRLLIDQLDKRFNDLTLHRRIVDVDELVCSTTVLYNQLWELGINDKVIQDILYHLSKALNNSMDGSKIDLDKFLKRVRVLGHEQFLIRANINHISRLLGFQLSSSTTTRITG</sequence>
<evidence type="ECO:0000256" key="8">
    <source>
        <dbReference type="SAM" id="MobiDB-lite"/>
    </source>
</evidence>
<evidence type="ECO:0000256" key="4">
    <source>
        <dbReference type="ARBA" id="ARBA00022753"/>
    </source>
</evidence>
<gene>
    <name evidence="11" type="ORF">VP01_145g3</name>
</gene>
<evidence type="ECO:0000313" key="12">
    <source>
        <dbReference type="Proteomes" id="UP000037035"/>
    </source>
</evidence>
<feature type="domain" description="SB" evidence="9">
    <location>
        <begin position="310"/>
        <end position="382"/>
    </location>
</feature>
<keyword evidence="3 7" id="KW-0813">Transport</keyword>
<dbReference type="PANTHER" id="PTHR23306:SF3">
    <property type="entry name" value="TUMOR SUPPRESSOR PROTEIN 101"/>
    <property type="match status" value="1"/>
</dbReference>
<dbReference type="InterPro" id="IPR008883">
    <property type="entry name" value="UEV_N"/>
</dbReference>
<feature type="compositionally biased region" description="Low complexity" evidence="8">
    <location>
        <begin position="174"/>
        <end position="189"/>
    </location>
</feature>
<dbReference type="GO" id="GO:0000813">
    <property type="term" value="C:ESCRT I complex"/>
    <property type="evidence" value="ECO:0007669"/>
    <property type="project" value="TreeGrafter"/>
</dbReference>
<dbReference type="Gene3D" id="6.10.140.820">
    <property type="match status" value="1"/>
</dbReference>
<dbReference type="SUPFAM" id="SSF54495">
    <property type="entry name" value="UBC-like"/>
    <property type="match status" value="1"/>
</dbReference>
<feature type="region of interest" description="Disordered" evidence="8">
    <location>
        <begin position="137"/>
        <end position="215"/>
    </location>
</feature>
<evidence type="ECO:0000256" key="1">
    <source>
        <dbReference type="ARBA" id="ARBA00004177"/>
    </source>
</evidence>
<feature type="compositionally biased region" description="Pro residues" evidence="8">
    <location>
        <begin position="152"/>
        <end position="173"/>
    </location>
</feature>
<dbReference type="VEuPathDB" id="FungiDB:VP01_145g3"/>
<dbReference type="Pfam" id="PF05743">
    <property type="entry name" value="UEV"/>
    <property type="match status" value="1"/>
</dbReference>
<dbReference type="InterPro" id="IPR017916">
    <property type="entry name" value="SB_dom"/>
</dbReference>
<accession>A0A0L6VLQ3</accession>
<feature type="domain" description="UEV" evidence="10">
    <location>
        <begin position="1"/>
        <end position="144"/>
    </location>
</feature>
<dbReference type="EMBL" id="LAVV01005110">
    <property type="protein sequence ID" value="KNZ61045.1"/>
    <property type="molecule type" value="Genomic_DNA"/>
</dbReference>
<reference evidence="11 12" key="1">
    <citation type="submission" date="2015-08" db="EMBL/GenBank/DDBJ databases">
        <title>Next Generation Sequencing and Analysis of the Genome of Puccinia sorghi L Schw, the Causal Agent of Maize Common Rust.</title>
        <authorList>
            <person name="Rochi L."/>
            <person name="Burguener G."/>
            <person name="Darino M."/>
            <person name="Turjanski A."/>
            <person name="Kreff E."/>
            <person name="Dieguez M.J."/>
            <person name="Sacco F."/>
        </authorList>
    </citation>
    <scope>NUCLEOTIDE SEQUENCE [LARGE SCALE GENOMIC DNA]</scope>
    <source>
        <strain evidence="11 12">RO10H11247</strain>
    </source>
</reference>
<comment type="caution">
    <text evidence="11">The sequence shown here is derived from an EMBL/GenBank/DDBJ whole genome shotgun (WGS) entry which is preliminary data.</text>
</comment>
<dbReference type="Gene3D" id="3.10.110.10">
    <property type="entry name" value="Ubiquitin Conjugating Enzyme"/>
    <property type="match status" value="1"/>
</dbReference>
<dbReference type="InterPro" id="IPR016135">
    <property type="entry name" value="UBQ-conjugating_enzyme/RWD"/>
</dbReference>
<organism evidence="11 12">
    <name type="scientific">Puccinia sorghi</name>
    <dbReference type="NCBI Taxonomy" id="27349"/>
    <lineage>
        <taxon>Eukaryota</taxon>
        <taxon>Fungi</taxon>
        <taxon>Dikarya</taxon>
        <taxon>Basidiomycota</taxon>
        <taxon>Pucciniomycotina</taxon>
        <taxon>Pucciniomycetes</taxon>
        <taxon>Pucciniales</taxon>
        <taxon>Pucciniaceae</taxon>
        <taxon>Puccinia</taxon>
    </lineage>
</organism>
<evidence type="ECO:0008006" key="13">
    <source>
        <dbReference type="Google" id="ProtNLM"/>
    </source>
</evidence>
<keyword evidence="6" id="KW-0175">Coiled coil</keyword>
<dbReference type="InterPro" id="IPR052070">
    <property type="entry name" value="ESCRT-I_UEV_domain"/>
</dbReference>
<evidence type="ECO:0000259" key="10">
    <source>
        <dbReference type="PROSITE" id="PS51322"/>
    </source>
</evidence>
<keyword evidence="5 7" id="KW-0653">Protein transport</keyword>
<keyword evidence="4" id="KW-0967">Endosome</keyword>
<evidence type="ECO:0000256" key="6">
    <source>
        <dbReference type="ARBA" id="ARBA00023054"/>
    </source>
</evidence>
<comment type="similarity">
    <text evidence="2">Belongs to the ubiquitin-conjugating enzyme family. UEV subfamily.</text>
</comment>
<dbReference type="CDD" id="cd11685">
    <property type="entry name" value="UEV_TSG101-like"/>
    <property type="match status" value="1"/>
</dbReference>
<comment type="subcellular location">
    <subcellularLocation>
        <location evidence="1">Endosome</location>
    </subcellularLocation>
</comment>
<evidence type="ECO:0000313" key="11">
    <source>
        <dbReference type="EMBL" id="KNZ61045.1"/>
    </source>
</evidence>
<evidence type="ECO:0000256" key="5">
    <source>
        <dbReference type="ARBA" id="ARBA00022927"/>
    </source>
</evidence>
<dbReference type="PROSITE" id="PS51312">
    <property type="entry name" value="SB"/>
    <property type="match status" value="1"/>
</dbReference>